<dbReference type="GO" id="GO:0006531">
    <property type="term" value="P:aspartate metabolic process"/>
    <property type="evidence" value="ECO:0007669"/>
    <property type="project" value="TreeGrafter"/>
</dbReference>
<dbReference type="PANTHER" id="PTHR42696">
    <property type="entry name" value="ASPARTATE AMMONIA-LYASE"/>
    <property type="match status" value="1"/>
</dbReference>
<sequence>MRIEHDLLGEKAVPASAYYGVQTARALENFQISGRQISDYPELIAGFAHTKMAAAKGNTDVGKMDREVRDAIIKAGEAIIAGNYHDQFPIDPYQGGAGTSTNMNVNEVMANVALELTGHQLGEYDIIEPHDHLNMSQSTNDSYPTALKVAIFQNNDKLVAEIENLIEAFRNKGDEFIDILKMGRTEMQDAVPMTLGQEFHAFAAALETEISFLRDAEKPLFSINMGATAIGSGLNAPKGYAEKTTRHLAKQTGKPITLADDLFAATWDQHAFVAESAALRSLAIKLSKISSDLILLSSGPRAGLGEINLPPMQPGSSIMPGKVNPVIAELMNLVSYRVIGNDVSVSLAARNGQLQLNAYEPLEAIAILDSQRLLGNAMQTLRERCVDGITVNENTLEAYIERTVGIVTALNPVIGYERATELAAEAYRTNKGILEIIREQDILTEEQVNEILDPAALTGLDKKKYRR</sequence>
<feature type="domain" description="Fumarate lyase N-terminal" evidence="2">
    <location>
        <begin position="9"/>
        <end position="340"/>
    </location>
</feature>
<dbReference type="PRINTS" id="PR00145">
    <property type="entry name" value="ARGSUCLYASE"/>
</dbReference>
<proteinExistence type="predicted"/>
<evidence type="ECO:0000313" key="5">
    <source>
        <dbReference type="Proteomes" id="UP000326287"/>
    </source>
</evidence>
<dbReference type="InterPro" id="IPR020557">
    <property type="entry name" value="Fumarate_lyase_CS"/>
</dbReference>
<gene>
    <name evidence="4" type="ORF">EY643_01060</name>
</gene>
<dbReference type="FunFam" id="1.10.40.30:FF:000002">
    <property type="entry name" value="Fumarate hydratase class II"/>
    <property type="match status" value="1"/>
</dbReference>
<dbReference type="InterPro" id="IPR024083">
    <property type="entry name" value="Fumarase/histidase_N"/>
</dbReference>
<dbReference type="Pfam" id="PF00206">
    <property type="entry name" value="Lyase_1"/>
    <property type="match status" value="1"/>
</dbReference>
<dbReference type="GO" id="GO:0005829">
    <property type="term" value="C:cytosol"/>
    <property type="evidence" value="ECO:0007669"/>
    <property type="project" value="TreeGrafter"/>
</dbReference>
<evidence type="ECO:0000256" key="1">
    <source>
        <dbReference type="ARBA" id="ARBA00023239"/>
    </source>
</evidence>
<dbReference type="CDD" id="cd01357">
    <property type="entry name" value="Aspartase"/>
    <property type="match status" value="1"/>
</dbReference>
<dbReference type="GO" id="GO:0006099">
    <property type="term" value="P:tricarboxylic acid cycle"/>
    <property type="evidence" value="ECO:0007669"/>
    <property type="project" value="InterPro"/>
</dbReference>
<dbReference type="InterPro" id="IPR022761">
    <property type="entry name" value="Fumarate_lyase_N"/>
</dbReference>
<evidence type="ECO:0000259" key="2">
    <source>
        <dbReference type="Pfam" id="PF00206"/>
    </source>
</evidence>
<dbReference type="OrthoDB" id="9802809at2"/>
<dbReference type="EMBL" id="CP036422">
    <property type="protein sequence ID" value="QFU77706.1"/>
    <property type="molecule type" value="Genomic_DNA"/>
</dbReference>
<dbReference type="SUPFAM" id="SSF48557">
    <property type="entry name" value="L-aspartase-like"/>
    <property type="match status" value="1"/>
</dbReference>
<keyword evidence="5" id="KW-1185">Reference proteome</keyword>
<evidence type="ECO:0000259" key="3">
    <source>
        <dbReference type="Pfam" id="PF10415"/>
    </source>
</evidence>
<dbReference type="PANTHER" id="PTHR42696:SF2">
    <property type="entry name" value="ASPARTATE AMMONIA-LYASE"/>
    <property type="match status" value="1"/>
</dbReference>
<dbReference type="NCBIfam" id="NF008909">
    <property type="entry name" value="PRK12273.1"/>
    <property type="match status" value="1"/>
</dbReference>
<dbReference type="Gene3D" id="1.10.40.30">
    <property type="entry name" value="Fumarase/aspartase (C-terminal domain)"/>
    <property type="match status" value="1"/>
</dbReference>
<reference evidence="4 5" key="1">
    <citation type="submission" date="2019-02" db="EMBL/GenBank/DDBJ databases">
        <authorList>
            <person name="Li S.-H."/>
        </authorList>
    </citation>
    <scope>NUCLEOTIDE SEQUENCE [LARGE SCALE GENOMIC DNA]</scope>
    <source>
        <strain evidence="4 5">IMCC14385</strain>
    </source>
</reference>
<dbReference type="Proteomes" id="UP000326287">
    <property type="component" value="Chromosome"/>
</dbReference>
<dbReference type="PROSITE" id="PS00163">
    <property type="entry name" value="FUMARATE_LYASES"/>
    <property type="match status" value="1"/>
</dbReference>
<dbReference type="PRINTS" id="PR00149">
    <property type="entry name" value="FUMRATELYASE"/>
</dbReference>
<dbReference type="InterPro" id="IPR000362">
    <property type="entry name" value="Fumarate_lyase_fam"/>
</dbReference>
<name>A0A5P9NQE3_9GAMM</name>
<feature type="domain" description="Fumarase C C-terminal" evidence="3">
    <location>
        <begin position="406"/>
        <end position="459"/>
    </location>
</feature>
<dbReference type="KEGG" id="halc:EY643_01060"/>
<evidence type="ECO:0000313" key="4">
    <source>
        <dbReference type="EMBL" id="QFU77706.1"/>
    </source>
</evidence>
<keyword evidence="1 4" id="KW-0456">Lyase</keyword>
<dbReference type="Gene3D" id="1.20.200.10">
    <property type="entry name" value="Fumarase/aspartase (Central domain)"/>
    <property type="match status" value="1"/>
</dbReference>
<dbReference type="Pfam" id="PF10415">
    <property type="entry name" value="FumaraseC_C"/>
    <property type="match status" value="1"/>
</dbReference>
<dbReference type="AlphaFoldDB" id="A0A5P9NQE3"/>
<organism evidence="4 5">
    <name type="scientific">Halioglobus maricola</name>
    <dbReference type="NCBI Taxonomy" id="2601894"/>
    <lineage>
        <taxon>Bacteria</taxon>
        <taxon>Pseudomonadati</taxon>
        <taxon>Pseudomonadota</taxon>
        <taxon>Gammaproteobacteria</taxon>
        <taxon>Cellvibrionales</taxon>
        <taxon>Halieaceae</taxon>
        <taxon>Halioglobus</taxon>
    </lineage>
</organism>
<dbReference type="FunFam" id="1.20.200.10:FF:000001">
    <property type="entry name" value="Fumarate hydratase, mitochondrial"/>
    <property type="match status" value="1"/>
</dbReference>
<dbReference type="InterPro" id="IPR051546">
    <property type="entry name" value="Aspartate_Ammonia-Lyase"/>
</dbReference>
<dbReference type="InterPro" id="IPR018951">
    <property type="entry name" value="Fumarase_C_C"/>
</dbReference>
<dbReference type="Gene3D" id="1.10.275.10">
    <property type="entry name" value="Fumarase/aspartase (N-terminal domain)"/>
    <property type="match status" value="1"/>
</dbReference>
<dbReference type="GO" id="GO:0008797">
    <property type="term" value="F:aspartate ammonia-lyase activity"/>
    <property type="evidence" value="ECO:0007669"/>
    <property type="project" value="TreeGrafter"/>
</dbReference>
<dbReference type="InterPro" id="IPR008948">
    <property type="entry name" value="L-Aspartase-like"/>
</dbReference>
<protein>
    <submittedName>
        <fullName evidence="4">Aspartate ammonia-lyase</fullName>
    </submittedName>
</protein>
<accession>A0A5P9NQE3</accession>
<dbReference type="FunFam" id="1.10.275.10:FF:000001">
    <property type="entry name" value="Fumarate hydratase, mitochondrial"/>
    <property type="match status" value="1"/>
</dbReference>